<evidence type="ECO:0000313" key="3">
    <source>
        <dbReference type="Proteomes" id="UP000516013"/>
    </source>
</evidence>
<evidence type="ECO:0000256" key="1">
    <source>
        <dbReference type="SAM" id="MobiDB-lite"/>
    </source>
</evidence>
<feature type="compositionally biased region" description="Polar residues" evidence="1">
    <location>
        <begin position="824"/>
        <end position="833"/>
    </location>
</feature>
<dbReference type="Pfam" id="PF04465">
    <property type="entry name" value="DUF499"/>
    <property type="match status" value="1"/>
</dbReference>
<evidence type="ECO:0000313" key="2">
    <source>
        <dbReference type="EMBL" id="QNP28703.1"/>
    </source>
</evidence>
<dbReference type="EMBL" id="CP060822">
    <property type="protein sequence ID" value="QNP28703.1"/>
    <property type="molecule type" value="Genomic_DNA"/>
</dbReference>
<dbReference type="InterPro" id="IPR007555">
    <property type="entry name" value="DUF499"/>
</dbReference>
<dbReference type="AlphaFoldDB" id="A0A7H0EY37"/>
<dbReference type="KEGG" id="ccur:IAR63_12480"/>
<name>A0A7H0EY37_9CYAN</name>
<protein>
    <submittedName>
        <fullName evidence="2">ATP-binding protein</fullName>
    </submittedName>
</protein>
<feature type="region of interest" description="Disordered" evidence="1">
    <location>
        <begin position="820"/>
        <end position="885"/>
    </location>
</feature>
<keyword evidence="2" id="KW-0547">Nucleotide-binding</keyword>
<organism evidence="2 3">
    <name type="scientific">Cylindrospermopsis curvispora GIHE-G1</name>
    <dbReference type="NCBI Taxonomy" id="2666332"/>
    <lineage>
        <taxon>Bacteria</taxon>
        <taxon>Bacillati</taxon>
        <taxon>Cyanobacteriota</taxon>
        <taxon>Cyanophyceae</taxon>
        <taxon>Nostocales</taxon>
        <taxon>Aphanizomenonaceae</taxon>
        <taxon>Cylindrospermopsis</taxon>
    </lineage>
</organism>
<proteinExistence type="predicted"/>
<accession>A0A7H0EY37</accession>
<keyword evidence="3" id="KW-1185">Reference proteome</keyword>
<feature type="compositionally biased region" description="Polar residues" evidence="1">
    <location>
        <begin position="863"/>
        <end position="882"/>
    </location>
</feature>
<dbReference type="GO" id="GO:0005524">
    <property type="term" value="F:ATP binding"/>
    <property type="evidence" value="ECO:0007669"/>
    <property type="project" value="UniProtKB-KW"/>
</dbReference>
<dbReference type="Proteomes" id="UP000516013">
    <property type="component" value="Chromosome"/>
</dbReference>
<feature type="compositionally biased region" description="Low complexity" evidence="1">
    <location>
        <begin position="834"/>
        <end position="852"/>
    </location>
</feature>
<keyword evidence="2" id="KW-0067">ATP-binding</keyword>
<dbReference type="RefSeq" id="WP_187705498.1">
    <property type="nucleotide sequence ID" value="NZ_CP060822.1"/>
</dbReference>
<reference evidence="2 3" key="1">
    <citation type="submission" date="2020-08" db="EMBL/GenBank/DDBJ databases">
        <title>Complete genome sequence of Raphidiopsis curvispora isolated from drinking water reservoir in South Korea.</title>
        <authorList>
            <person name="Jeong J."/>
        </authorList>
    </citation>
    <scope>NUCLEOTIDE SEQUENCE [LARGE SCALE GENOMIC DNA]</scope>
    <source>
        <strain evidence="2 3">GIHE-G1</strain>
    </source>
</reference>
<gene>
    <name evidence="2" type="ORF">IAR63_12480</name>
</gene>
<sequence>MKTLFEICTPRPEILQGNIRESDFAADLAQVINGTAPPEYAHPDLFFANTHPTQGLKTLLKTVCERLQGNDGCAVLRLDTQYGGGKTHSLIALTHAAQGMQGVTNVQEFIDPTLVPTVKVRLASFDGENADPINGRPLGNGLRAYTPWGEIAYALDGVAGYEKVRESDTTTRRSPGAATLQELFGNDPVLILLDELSIYLRKVKGTEEQDQLAPFLTSLFKAVSSTEKACVVFTIAVGKEGKATDAYSQENELLDKKIEEWGKVAARVSTLLNPTTEQETVQVLRRRLFAHIDQNAVKEVVNTYNQLWITYRSDLPTERVNANRETDFQNGFPFHPALMDLLTDKLSTLSTFQRVRGMLRLLTRTIAHLWQEQPTSTYAIHLHHVNPGYNPIRDEINTRLELGRFDPVIQNDVAANTGSTSPARVSLAEELDTKWYAGLPPYASFVARNILWHTFVFNENLQGIDEVNLRYSILAPAMDMGFINDARQKFIAESGYLDDRPTAPLRFLTEVNLTVLISQQKRQVNLDEARTQLKDRIQQIFKGNTFNLNLFPGGAYDVSDDIEDGKPKLVVISYDAETVRNEEVTVPQLVENIYISQGSQGKYRDLKNNLVFLVAEDATRDEMKDKMVYRLALAAMRTPDRLSQLPQHQQDKVNELYQKSEQELAIIIQQCYRHLFYPSKTRLDNTNIDLAHISIDLPSTSQKPGIGQQQVIKALSDASKLLTESSEPPAPNYIRDNTPLKKGQISTAQLRAEFRKNPRFSIMLSDETFIKMVRKGIEQGIYIYQNGDLLNGKDDPYAEIKIDEQSIIFTIEYAKEKGIWPRPSVTSPDNPNPANTSYGNTASSSSGATRTSKAGEKLGGTYISGTDSTNTDTHNYQTSSTPAAPHPRVFRAEAPLRQALINIWEDARSAQVKKISLLSLRIFDSNDGFKLIGGINHATNAEKQVKLTAEYESKNGSSFKMEFEGQVSDISPVKEFLQPQLRAASETNVELTLTLTYPDGLDLNGDQPEKMTEKLARFATGAAFIEAYAEAI</sequence>